<name>A0ABT8D9U8_9RHOB</name>
<comment type="caution">
    <text evidence="2">The sequence shown here is derived from an EMBL/GenBank/DDBJ whole genome shotgun (WGS) entry which is preliminary data.</text>
</comment>
<gene>
    <name evidence="2" type="ORF">QWZ10_11120</name>
</gene>
<evidence type="ECO:0000313" key="2">
    <source>
        <dbReference type="EMBL" id="MDN3712210.1"/>
    </source>
</evidence>
<proteinExistence type="predicted"/>
<protein>
    <submittedName>
        <fullName evidence="2">Uncharacterized protein</fullName>
    </submittedName>
</protein>
<feature type="compositionally biased region" description="Low complexity" evidence="1">
    <location>
        <begin position="74"/>
        <end position="95"/>
    </location>
</feature>
<sequence length="118" mass="12882">MELIDKDTRDAVVDEFCNQIEAIGLHFPGNIDGALNLLQGHLSDNTTSRLRRLAALSGRAILGKGSHRCRSRFSPNSRGPKPSRSRPSCSRTCPYRAPPKPSARSTPSSRARSPMPCP</sequence>
<accession>A0ABT8D9U8</accession>
<evidence type="ECO:0000313" key="3">
    <source>
        <dbReference type="Proteomes" id="UP001243846"/>
    </source>
</evidence>
<feature type="compositionally biased region" description="Low complexity" evidence="1">
    <location>
        <begin position="102"/>
        <end position="118"/>
    </location>
</feature>
<organism evidence="2 3">
    <name type="scientific">Paracoccus cavernae</name>
    <dbReference type="NCBI Taxonomy" id="1571207"/>
    <lineage>
        <taxon>Bacteria</taxon>
        <taxon>Pseudomonadati</taxon>
        <taxon>Pseudomonadota</taxon>
        <taxon>Alphaproteobacteria</taxon>
        <taxon>Rhodobacterales</taxon>
        <taxon>Paracoccaceae</taxon>
        <taxon>Paracoccus</taxon>
    </lineage>
</organism>
<reference evidence="3" key="1">
    <citation type="journal article" date="2019" name="Int. J. Syst. Evol. Microbiol.">
        <title>The Global Catalogue of Microorganisms (GCM) 10K type strain sequencing project: providing services to taxonomists for standard genome sequencing and annotation.</title>
        <authorList>
            <consortium name="The Broad Institute Genomics Platform"/>
            <consortium name="The Broad Institute Genome Sequencing Center for Infectious Disease"/>
            <person name="Wu L."/>
            <person name="Ma J."/>
        </authorList>
    </citation>
    <scope>NUCLEOTIDE SEQUENCE [LARGE SCALE GENOMIC DNA]</scope>
    <source>
        <strain evidence="3">CECT 8482</strain>
    </source>
</reference>
<feature type="region of interest" description="Disordered" evidence="1">
    <location>
        <begin position="66"/>
        <end position="118"/>
    </location>
</feature>
<dbReference type="Proteomes" id="UP001243846">
    <property type="component" value="Unassembled WGS sequence"/>
</dbReference>
<evidence type="ECO:0000256" key="1">
    <source>
        <dbReference type="SAM" id="MobiDB-lite"/>
    </source>
</evidence>
<keyword evidence="3" id="KW-1185">Reference proteome</keyword>
<dbReference type="EMBL" id="JAUFRC010000001">
    <property type="protein sequence ID" value="MDN3712210.1"/>
    <property type="molecule type" value="Genomic_DNA"/>
</dbReference>